<protein>
    <submittedName>
        <fullName evidence="2">Uncharacterized protein</fullName>
    </submittedName>
</protein>
<feature type="compositionally biased region" description="Pro residues" evidence="1">
    <location>
        <begin position="15"/>
        <end position="24"/>
    </location>
</feature>
<dbReference type="VEuPathDB" id="TriTrypDB:BSAL_31970"/>
<keyword evidence="3" id="KW-1185">Reference proteome</keyword>
<evidence type="ECO:0000313" key="3">
    <source>
        <dbReference type="Proteomes" id="UP000051952"/>
    </source>
</evidence>
<feature type="compositionally biased region" description="Low complexity" evidence="1">
    <location>
        <begin position="185"/>
        <end position="195"/>
    </location>
</feature>
<feature type="region of interest" description="Disordered" evidence="1">
    <location>
        <begin position="265"/>
        <end position="289"/>
    </location>
</feature>
<feature type="compositionally biased region" description="Basic and acidic residues" evidence="1">
    <location>
        <begin position="75"/>
        <end position="87"/>
    </location>
</feature>
<gene>
    <name evidence="2" type="ORF">BSAL_31970</name>
</gene>
<accession>A0A0S4JM02</accession>
<proteinExistence type="predicted"/>
<organism evidence="2 3">
    <name type="scientific">Bodo saltans</name>
    <name type="common">Flagellated protozoan</name>
    <dbReference type="NCBI Taxonomy" id="75058"/>
    <lineage>
        <taxon>Eukaryota</taxon>
        <taxon>Discoba</taxon>
        <taxon>Euglenozoa</taxon>
        <taxon>Kinetoplastea</taxon>
        <taxon>Metakinetoplastina</taxon>
        <taxon>Eubodonida</taxon>
        <taxon>Bodonidae</taxon>
        <taxon>Bodo</taxon>
    </lineage>
</organism>
<name>A0A0S4JM02_BODSA</name>
<feature type="region of interest" description="Disordered" evidence="1">
    <location>
        <begin position="345"/>
        <end position="377"/>
    </location>
</feature>
<feature type="compositionally biased region" description="Low complexity" evidence="1">
    <location>
        <begin position="92"/>
        <end position="106"/>
    </location>
</feature>
<feature type="compositionally biased region" description="Polar residues" evidence="1">
    <location>
        <begin position="63"/>
        <end position="72"/>
    </location>
</feature>
<feature type="compositionally biased region" description="Polar residues" evidence="1">
    <location>
        <begin position="114"/>
        <end position="158"/>
    </location>
</feature>
<evidence type="ECO:0000313" key="2">
    <source>
        <dbReference type="EMBL" id="CUG91419.1"/>
    </source>
</evidence>
<reference evidence="3" key="1">
    <citation type="submission" date="2015-09" db="EMBL/GenBank/DDBJ databases">
        <authorList>
            <consortium name="Pathogen Informatics"/>
        </authorList>
    </citation>
    <scope>NUCLEOTIDE SEQUENCE [LARGE SCALE GENOMIC DNA]</scope>
    <source>
        <strain evidence="3">Lake Konstanz</strain>
    </source>
</reference>
<dbReference type="EMBL" id="CYKH01001921">
    <property type="protein sequence ID" value="CUG91419.1"/>
    <property type="molecule type" value="Genomic_DNA"/>
</dbReference>
<feature type="region of interest" description="Disordered" evidence="1">
    <location>
        <begin position="408"/>
        <end position="463"/>
    </location>
</feature>
<feature type="compositionally biased region" description="Low complexity" evidence="1">
    <location>
        <begin position="25"/>
        <end position="60"/>
    </location>
</feature>
<dbReference type="Proteomes" id="UP000051952">
    <property type="component" value="Unassembled WGS sequence"/>
</dbReference>
<evidence type="ECO:0000256" key="1">
    <source>
        <dbReference type="SAM" id="MobiDB-lite"/>
    </source>
</evidence>
<dbReference type="AlphaFoldDB" id="A0A0S4JM02"/>
<sequence>MPMRQPSEVNIVQPQSPPPPPPPLVHTAPVLLVPTTDPVSYRSRSSTSSVPLSPLELPGGSNRGPSTASAASSKVDARCFTRDEKQQGRGNSSFASTVASTTASTSAPPPGRSGQLSSTAPPSPTLLASTSRPTMNTQQQHRTQTGAAINAASFSSPPQHDRNTFSGGSVIDESPLIVPRRRRGAAASSTTSTAAPLLHHQSPHITTGVATGSTATFVARTTASSISSAVAAPLMQHSGAWNTSDSKAYASDGRRWHHSILVDDATQSSETGGGGSGTPPSNNGLLRGFPQRDIGDIVLEPPQSESPKLLRYLADTRNALAMIPPTLSSRRGSPLPQTNQRFPFELNRTTEPSGRFSVSPNPTVVGGSYNTATTTQDSRPFEDDVVFVVKREGSPLRWQKRSAPSHTTFTTSVRHDDTDEDCISDLSSGDDDENSMMRMAPQRKVLFSGGSSVSGGRLRSPVW</sequence>
<feature type="compositionally biased region" description="Acidic residues" evidence="1">
    <location>
        <begin position="418"/>
        <end position="434"/>
    </location>
</feature>
<feature type="region of interest" description="Disordered" evidence="1">
    <location>
        <begin position="1"/>
        <end position="206"/>
    </location>
</feature>